<dbReference type="EMBL" id="JBHSQB010000005">
    <property type="protein sequence ID" value="MFC6096222.1"/>
    <property type="molecule type" value="Genomic_DNA"/>
</dbReference>
<name>A0ABW1PMM2_9FLAO</name>
<keyword evidence="2" id="KW-1185">Reference proteome</keyword>
<evidence type="ECO:0000313" key="1">
    <source>
        <dbReference type="EMBL" id="MFC6096222.1"/>
    </source>
</evidence>
<comment type="caution">
    <text evidence="1">The sequence shown here is derived from an EMBL/GenBank/DDBJ whole genome shotgun (WGS) entry which is preliminary data.</text>
</comment>
<organism evidence="1 2">
    <name type="scientific">Flavobacterium qiangtangense</name>
    <dbReference type="NCBI Taxonomy" id="1442595"/>
    <lineage>
        <taxon>Bacteria</taxon>
        <taxon>Pseudomonadati</taxon>
        <taxon>Bacteroidota</taxon>
        <taxon>Flavobacteriia</taxon>
        <taxon>Flavobacteriales</taxon>
        <taxon>Flavobacteriaceae</taxon>
        <taxon>Flavobacterium</taxon>
    </lineage>
</organism>
<dbReference type="PANTHER" id="PTHR34849">
    <property type="entry name" value="SSL5025 PROTEIN"/>
    <property type="match status" value="1"/>
</dbReference>
<dbReference type="Gene3D" id="1.10.10.10">
    <property type="entry name" value="Winged helix-like DNA-binding domain superfamily/Winged helix DNA-binding domain"/>
    <property type="match status" value="1"/>
</dbReference>
<proteinExistence type="predicted"/>
<evidence type="ECO:0000313" key="2">
    <source>
        <dbReference type="Proteomes" id="UP001596287"/>
    </source>
</evidence>
<dbReference type="InterPro" id="IPR007367">
    <property type="entry name" value="DUF433"/>
</dbReference>
<dbReference type="Pfam" id="PF04255">
    <property type="entry name" value="DUF433"/>
    <property type="match status" value="1"/>
</dbReference>
<sequence length="74" mass="8518">MIDYKQYIEINSELRFGKPVIIGTRITVFDVLNWLANGMSINEIIEDFPELSENQIKACLSYAADREHKIQIAS</sequence>
<dbReference type="PANTHER" id="PTHR34849:SF5">
    <property type="entry name" value="SSL2733 PROTEIN"/>
    <property type="match status" value="1"/>
</dbReference>
<accession>A0ABW1PMM2</accession>
<dbReference type="Proteomes" id="UP001596287">
    <property type="component" value="Unassembled WGS sequence"/>
</dbReference>
<dbReference type="RefSeq" id="WP_379791092.1">
    <property type="nucleotide sequence ID" value="NZ_JBHSQB010000005.1"/>
</dbReference>
<gene>
    <name evidence="1" type="ORF">ACFPVY_06145</name>
</gene>
<reference evidence="2" key="1">
    <citation type="journal article" date="2019" name="Int. J. Syst. Evol. Microbiol.">
        <title>The Global Catalogue of Microorganisms (GCM) 10K type strain sequencing project: providing services to taxonomists for standard genome sequencing and annotation.</title>
        <authorList>
            <consortium name="The Broad Institute Genomics Platform"/>
            <consortium name="The Broad Institute Genome Sequencing Center for Infectious Disease"/>
            <person name="Wu L."/>
            <person name="Ma J."/>
        </authorList>
    </citation>
    <scope>NUCLEOTIDE SEQUENCE [LARGE SCALE GENOMIC DNA]</scope>
    <source>
        <strain evidence="2">CCUG 49679</strain>
    </source>
</reference>
<protein>
    <submittedName>
        <fullName evidence="1">DUF433 domain-containing protein</fullName>
    </submittedName>
</protein>
<dbReference type="InterPro" id="IPR009057">
    <property type="entry name" value="Homeodomain-like_sf"/>
</dbReference>
<dbReference type="InterPro" id="IPR036388">
    <property type="entry name" value="WH-like_DNA-bd_sf"/>
</dbReference>
<dbReference type="SUPFAM" id="SSF46689">
    <property type="entry name" value="Homeodomain-like"/>
    <property type="match status" value="1"/>
</dbReference>